<accession>A0A6V8KPA2</accession>
<comment type="caution">
    <text evidence="1">The sequence shown here is derived from an EMBL/GenBank/DDBJ whole genome shotgun (WGS) entry which is preliminary data.</text>
</comment>
<keyword evidence="2" id="KW-1185">Reference proteome</keyword>
<dbReference type="AlphaFoldDB" id="A0A6V8KPA2"/>
<gene>
    <name evidence="1" type="ORF">Phou_094100</name>
</gene>
<sequence>MVYPFLAHRSPSKSRIFALVRADEDRLEAVTTLGAADVDATDGLVSALNSYLADRDEESLRAVVDRLPEAVRIAVRNFLRERCAFELGAFTAYGPIDDIRLCYFSRADEEFIRYLESAYMIGLGIRVTNELGSSGNVDWEVQLRSEEVFVPASAEPRAWALPQAPVLRTWTSAETRRDPVLSAVAVARGASDDGYWVRLHTIAKGDGEIEMESSSTSTFVVDVFEAPIPVSAHDE</sequence>
<evidence type="ECO:0000313" key="1">
    <source>
        <dbReference type="EMBL" id="GFJ85230.1"/>
    </source>
</evidence>
<reference evidence="1 2" key="2">
    <citation type="submission" date="2020-03" db="EMBL/GenBank/DDBJ databases">
        <authorList>
            <person name="Ichikawa N."/>
            <person name="Kimura A."/>
            <person name="Kitahashi Y."/>
            <person name="Uohara A."/>
        </authorList>
    </citation>
    <scope>NUCLEOTIDE SEQUENCE [LARGE SCALE GENOMIC DNA]</scope>
    <source>
        <strain evidence="1 2">NBRC 108639</strain>
    </source>
</reference>
<dbReference type="Proteomes" id="UP000482800">
    <property type="component" value="Unassembled WGS sequence"/>
</dbReference>
<dbReference type="EMBL" id="BLPF01000004">
    <property type="protein sequence ID" value="GFJ85230.1"/>
    <property type="molecule type" value="Genomic_DNA"/>
</dbReference>
<dbReference type="RefSeq" id="WP_173070161.1">
    <property type="nucleotide sequence ID" value="NZ_BAABGO010000014.1"/>
</dbReference>
<protein>
    <submittedName>
        <fullName evidence="1">Uncharacterized protein</fullName>
    </submittedName>
</protein>
<proteinExistence type="predicted"/>
<reference evidence="1 2" key="1">
    <citation type="submission" date="2020-03" db="EMBL/GenBank/DDBJ databases">
        <title>Whole genome shotgun sequence of Phytohabitans houttuyneae NBRC 108639.</title>
        <authorList>
            <person name="Komaki H."/>
            <person name="Tamura T."/>
        </authorList>
    </citation>
    <scope>NUCLEOTIDE SEQUENCE [LARGE SCALE GENOMIC DNA]</scope>
    <source>
        <strain evidence="1 2">NBRC 108639</strain>
    </source>
</reference>
<name>A0A6V8KPA2_9ACTN</name>
<organism evidence="1 2">
    <name type="scientific">Phytohabitans houttuyneae</name>
    <dbReference type="NCBI Taxonomy" id="1076126"/>
    <lineage>
        <taxon>Bacteria</taxon>
        <taxon>Bacillati</taxon>
        <taxon>Actinomycetota</taxon>
        <taxon>Actinomycetes</taxon>
        <taxon>Micromonosporales</taxon>
        <taxon>Micromonosporaceae</taxon>
    </lineage>
</organism>
<evidence type="ECO:0000313" key="2">
    <source>
        <dbReference type="Proteomes" id="UP000482800"/>
    </source>
</evidence>